<reference evidence="2 3" key="1">
    <citation type="submission" date="2019-03" db="EMBL/GenBank/DDBJ databases">
        <title>Genomic Encyclopedia of Archaeal and Bacterial Type Strains, Phase II (KMG-II): from individual species to whole genera.</title>
        <authorList>
            <person name="Goeker M."/>
        </authorList>
    </citation>
    <scope>NUCLEOTIDE SEQUENCE [LARGE SCALE GENOMIC DNA]</scope>
    <source>
        <strain evidence="2 3">DSM 25687</strain>
    </source>
</reference>
<evidence type="ECO:0000313" key="3">
    <source>
        <dbReference type="Proteomes" id="UP000295260"/>
    </source>
</evidence>
<comment type="caution">
    <text evidence="2">The sequence shown here is derived from an EMBL/GenBank/DDBJ whole genome shotgun (WGS) entry which is preliminary data.</text>
</comment>
<feature type="domain" description="SusE outer membrane protein" evidence="1">
    <location>
        <begin position="23"/>
        <end position="129"/>
    </location>
</feature>
<protein>
    <submittedName>
        <fullName evidence="2">SusE-like outer membrane protein</fullName>
    </submittedName>
</protein>
<dbReference type="AlphaFoldDB" id="A0A4R6Q952"/>
<gene>
    <name evidence="2" type="ORF">BC748_1903</name>
</gene>
<dbReference type="OrthoDB" id="975117at2"/>
<evidence type="ECO:0000259" key="1">
    <source>
        <dbReference type="Pfam" id="PF14292"/>
    </source>
</evidence>
<name>A0A4R6Q952_9FLAO</name>
<dbReference type="RefSeq" id="WP_133533173.1">
    <property type="nucleotide sequence ID" value="NZ_SNXR01000014.1"/>
</dbReference>
<dbReference type="Proteomes" id="UP000295260">
    <property type="component" value="Unassembled WGS sequence"/>
</dbReference>
<dbReference type="PROSITE" id="PS51257">
    <property type="entry name" value="PROKAR_LIPOPROTEIN"/>
    <property type="match status" value="1"/>
</dbReference>
<organism evidence="2 3">
    <name type="scientific">Flavobacterium dankookense</name>
    <dbReference type="NCBI Taxonomy" id="706186"/>
    <lineage>
        <taxon>Bacteria</taxon>
        <taxon>Pseudomonadati</taxon>
        <taxon>Bacteroidota</taxon>
        <taxon>Flavobacteriia</taxon>
        <taxon>Flavobacteriales</taxon>
        <taxon>Flavobacteriaceae</taxon>
        <taxon>Flavobacterium</taxon>
    </lineage>
</organism>
<dbReference type="InterPro" id="IPR025970">
    <property type="entry name" value="SusE"/>
</dbReference>
<keyword evidence="3" id="KW-1185">Reference proteome</keyword>
<accession>A0A4R6Q952</accession>
<evidence type="ECO:0000313" key="2">
    <source>
        <dbReference type="EMBL" id="TDP58675.1"/>
    </source>
</evidence>
<dbReference type="Pfam" id="PF14292">
    <property type="entry name" value="SusE"/>
    <property type="match status" value="1"/>
</dbReference>
<dbReference type="Gene3D" id="2.60.40.3620">
    <property type="match status" value="1"/>
</dbReference>
<proteinExistence type="predicted"/>
<dbReference type="EMBL" id="SNXR01000014">
    <property type="protein sequence ID" value="TDP58675.1"/>
    <property type="molecule type" value="Genomic_DNA"/>
</dbReference>
<sequence length="374" mass="40403">MKNNFKYLIASIAFLGFLSCEDEQDLKFLSPEGTFSILTPTSSESVILSDITPTNPGISLAWTAMDFGTPTEITYTVELAASGTEFATPQTLATTTNTFATIQTAQFNLACLTAGATPFIASPVDIRIKATIGSSSDATYSSTLTYTVTTYGCLGQFAVGAGIPSAGWNWDSPLILICDDNVLTSTVTFANDTFRFFTEETVWSSGRNFPYYTDLGYKISSNFENANDGDSNFRFIGTPGVHRLKIDENQKTITAFQGSTSANSYWLVGQATPGGWSWAGNNESELGLVAPGVYEAIVRFSPDGDANFRIWLANDGGDSWGSPNRNFPSFVNDGYTIDSELTNANDGDSNFKYIGPNAVRKFTVNTNTKVISVD</sequence>